<reference evidence="1" key="1">
    <citation type="submission" date="2019-01" db="EMBL/GenBank/DDBJ databases">
        <title>Whole Genome Sequencing for Putative Detection of Antimicrobial Resistance and Potential Virulence Factors in Chryseobacterium indologenes isolated from Nile Tilapia in Tanzania.</title>
        <authorList>
            <person name="Mwega E."/>
            <person name="Mutoloki S."/>
            <person name="Mugimba K."/>
            <person name="Colquhoun D."/>
            <person name="Mdegela R."/>
            <person name="Evensen O."/>
            <person name="Wasteson Y."/>
        </authorList>
    </citation>
    <scope>NUCLEOTIDE SEQUENCE [LARGE SCALE GENOMIC DNA]</scope>
    <source>
        <strain evidence="1">StR 01</strain>
    </source>
</reference>
<evidence type="ECO:0000313" key="1">
    <source>
        <dbReference type="EMBL" id="QBA20067.1"/>
    </source>
</evidence>
<dbReference type="EMBL" id="CP035532">
    <property type="protein sequence ID" value="QBA20067.1"/>
    <property type="molecule type" value="Genomic_DNA"/>
</dbReference>
<proteinExistence type="predicted"/>
<accession>A0A411DIB5</accession>
<sequence length="167" mass="19423">MIYSGITFLKKELYKKTQYNITRSKFKDSETVCFSEADIANVEWKEKKEFILNGYSYDIIQIRIINGEKKIFCYRDKKDMIINSLVDLSKKLAVQNIDLHKHIDFPLHHKSGCKTSLFFAVISHKEDEVSDNSDFRILPDYNFPSANTSYISIIPPPPEMCSPSKQI</sequence>
<protein>
    <submittedName>
        <fullName evidence="1">Uncharacterized protein</fullName>
    </submittedName>
</protein>
<gene>
    <name evidence="1" type="ORF">EU348_02375</name>
</gene>
<organism evidence="1">
    <name type="scientific">Chryseobacterium indologenes</name>
    <name type="common">Flavobacterium indologenes</name>
    <dbReference type="NCBI Taxonomy" id="253"/>
    <lineage>
        <taxon>Bacteria</taxon>
        <taxon>Pseudomonadati</taxon>
        <taxon>Bacteroidota</taxon>
        <taxon>Flavobacteriia</taxon>
        <taxon>Flavobacteriales</taxon>
        <taxon>Weeksellaceae</taxon>
        <taxon>Chryseobacterium group</taxon>
        <taxon>Chryseobacterium</taxon>
    </lineage>
</organism>
<name>A0A411DIB5_CHRID</name>
<dbReference type="AlphaFoldDB" id="A0A411DIB5"/>